<evidence type="ECO:0000313" key="2">
    <source>
        <dbReference type="Proteomes" id="UP000679725"/>
    </source>
</evidence>
<gene>
    <name evidence="1" type="ORF">DYBT9623_00685</name>
</gene>
<protein>
    <submittedName>
        <fullName evidence="1">Uncharacterized protein</fullName>
    </submittedName>
</protein>
<comment type="caution">
    <text evidence="1">The sequence shown here is derived from an EMBL/GenBank/DDBJ whole genome shotgun (WGS) entry which is preliminary data.</text>
</comment>
<organism evidence="1 2">
    <name type="scientific">Dyadobacter linearis</name>
    <dbReference type="NCBI Taxonomy" id="2823330"/>
    <lineage>
        <taxon>Bacteria</taxon>
        <taxon>Pseudomonadati</taxon>
        <taxon>Bacteroidota</taxon>
        <taxon>Cytophagia</taxon>
        <taxon>Cytophagales</taxon>
        <taxon>Spirosomataceae</taxon>
        <taxon>Dyadobacter</taxon>
    </lineage>
</organism>
<reference evidence="1 2" key="1">
    <citation type="submission" date="2021-04" db="EMBL/GenBank/DDBJ databases">
        <authorList>
            <person name="Rodrigo-Torres L."/>
            <person name="Arahal R. D."/>
            <person name="Lucena T."/>
        </authorList>
    </citation>
    <scope>NUCLEOTIDE SEQUENCE [LARGE SCALE GENOMIC DNA]</scope>
    <source>
        <strain evidence="1 2">CECT 9623</strain>
    </source>
</reference>
<accession>A0ABM8UKR3</accession>
<dbReference type="Proteomes" id="UP000679725">
    <property type="component" value="Unassembled WGS sequence"/>
</dbReference>
<proteinExistence type="predicted"/>
<keyword evidence="2" id="KW-1185">Reference proteome</keyword>
<evidence type="ECO:0000313" key="1">
    <source>
        <dbReference type="EMBL" id="CAG5067957.1"/>
    </source>
</evidence>
<sequence>MEQSELQIPELGILHLKTDPFNRVFEIEKEDGTPFILEGFNPVWEIYHQGELILSMEGSDFVFNGNLVTVDKPSTFFKDLSKLSDYTHRFYDRSTQTTFFKGPFKLS</sequence>
<dbReference type="RefSeq" id="WP_215232084.1">
    <property type="nucleotide sequence ID" value="NZ_CAJRAU010000001.1"/>
</dbReference>
<name>A0ABM8UKR3_9BACT</name>
<dbReference type="EMBL" id="CAJRAU010000001">
    <property type="protein sequence ID" value="CAG5067957.1"/>
    <property type="molecule type" value="Genomic_DNA"/>
</dbReference>